<feature type="transmembrane region" description="Helical" evidence="3">
    <location>
        <begin position="74"/>
        <end position="94"/>
    </location>
</feature>
<protein>
    <recommendedName>
        <fullName evidence="1">diguanylate cyclase</fullName>
        <ecNumber evidence="1">2.7.7.65</ecNumber>
    </recommendedName>
</protein>
<keyword evidence="3" id="KW-0812">Transmembrane</keyword>
<feature type="transmembrane region" description="Helical" evidence="3">
    <location>
        <begin position="153"/>
        <end position="173"/>
    </location>
</feature>
<evidence type="ECO:0000256" key="1">
    <source>
        <dbReference type="ARBA" id="ARBA00012528"/>
    </source>
</evidence>
<reference evidence="5 6" key="1">
    <citation type="submission" date="2020-08" db="EMBL/GenBank/DDBJ databases">
        <title>Genomic Encyclopedia of Type Strains, Phase IV (KMG-V): Genome sequencing to study the core and pangenomes of soil and plant-associated prokaryotes.</title>
        <authorList>
            <person name="Whitman W."/>
        </authorList>
    </citation>
    <scope>NUCLEOTIDE SEQUENCE [LARGE SCALE GENOMIC DNA]</scope>
    <source>
        <strain evidence="5 6">34/80</strain>
    </source>
</reference>
<dbReference type="PANTHER" id="PTHR45138">
    <property type="entry name" value="REGULATORY COMPONENTS OF SENSORY TRANSDUCTION SYSTEM"/>
    <property type="match status" value="1"/>
</dbReference>
<dbReference type="RefSeq" id="WP_184641069.1">
    <property type="nucleotide sequence ID" value="NZ_JACIFZ010000006.1"/>
</dbReference>
<name>A0A840G404_9BURK</name>
<accession>A0A840G404</accession>
<dbReference type="SMART" id="SM00267">
    <property type="entry name" value="GGDEF"/>
    <property type="match status" value="1"/>
</dbReference>
<dbReference type="Proteomes" id="UP000524450">
    <property type="component" value="Unassembled WGS sequence"/>
</dbReference>
<evidence type="ECO:0000256" key="2">
    <source>
        <dbReference type="ARBA" id="ARBA00034247"/>
    </source>
</evidence>
<proteinExistence type="predicted"/>
<gene>
    <name evidence="5" type="ORF">GGD71_004792</name>
</gene>
<evidence type="ECO:0000313" key="5">
    <source>
        <dbReference type="EMBL" id="MBB4224001.1"/>
    </source>
</evidence>
<dbReference type="GO" id="GO:0005886">
    <property type="term" value="C:plasma membrane"/>
    <property type="evidence" value="ECO:0007669"/>
    <property type="project" value="TreeGrafter"/>
</dbReference>
<dbReference type="InterPro" id="IPR029787">
    <property type="entry name" value="Nucleotide_cyclase"/>
</dbReference>
<dbReference type="AlphaFoldDB" id="A0A840G404"/>
<dbReference type="PROSITE" id="PS50887">
    <property type="entry name" value="GGDEF"/>
    <property type="match status" value="1"/>
</dbReference>
<dbReference type="CDD" id="cd01949">
    <property type="entry name" value="GGDEF"/>
    <property type="match status" value="1"/>
</dbReference>
<dbReference type="Gene3D" id="3.30.70.270">
    <property type="match status" value="1"/>
</dbReference>
<dbReference type="GO" id="GO:0052621">
    <property type="term" value="F:diguanylate cyclase activity"/>
    <property type="evidence" value="ECO:0007669"/>
    <property type="project" value="UniProtKB-EC"/>
</dbReference>
<dbReference type="InterPro" id="IPR043128">
    <property type="entry name" value="Rev_trsase/Diguanyl_cyclase"/>
</dbReference>
<keyword evidence="3" id="KW-0472">Membrane</keyword>
<dbReference type="GO" id="GO:1902201">
    <property type="term" value="P:negative regulation of bacterial-type flagellum-dependent cell motility"/>
    <property type="evidence" value="ECO:0007669"/>
    <property type="project" value="TreeGrafter"/>
</dbReference>
<comment type="catalytic activity">
    <reaction evidence="2">
        <text>2 GTP = 3',3'-c-di-GMP + 2 diphosphate</text>
        <dbReference type="Rhea" id="RHEA:24898"/>
        <dbReference type="ChEBI" id="CHEBI:33019"/>
        <dbReference type="ChEBI" id="CHEBI:37565"/>
        <dbReference type="ChEBI" id="CHEBI:58805"/>
        <dbReference type="EC" id="2.7.7.65"/>
    </reaction>
</comment>
<dbReference type="PANTHER" id="PTHR45138:SF9">
    <property type="entry name" value="DIGUANYLATE CYCLASE DGCM-RELATED"/>
    <property type="match status" value="1"/>
</dbReference>
<keyword evidence="3" id="KW-1133">Transmembrane helix</keyword>
<dbReference type="InterPro" id="IPR000160">
    <property type="entry name" value="GGDEF_dom"/>
</dbReference>
<evidence type="ECO:0000259" key="4">
    <source>
        <dbReference type="PROSITE" id="PS50887"/>
    </source>
</evidence>
<dbReference type="EMBL" id="JACIFZ010000006">
    <property type="protein sequence ID" value="MBB4224001.1"/>
    <property type="molecule type" value="Genomic_DNA"/>
</dbReference>
<sequence>MILRHSSIDERARLEDYLRLIKPISLGTQLMGLVFWAAAWWLADPSYHYATWQLALLACCVVVSIAASCATRFLSFFSIISVWLLCLGFSMLMSESPDREVWAISMSVIVSVVGAPLFSRLSLSALASAGAWLIMGRGDWVGTPHGLDSGWTLLMPCGTIMMGLLLNVIFTTLHRESLRLRQELEALAYKDVLTGIPNRRKLLADVQHLHEQGRLGDGCFLMIDVDDFKKINDDFGHAAGDLALQRVAAVLRETALGHALGRLGGEEFGVVLTGGGTAHAQAMAARIIEQVRGIRIEGRLVTVSVGISGVAGHRIPAELMREADVALYEAKRMGKDRFALHGAG</sequence>
<dbReference type="NCBIfam" id="TIGR00254">
    <property type="entry name" value="GGDEF"/>
    <property type="match status" value="1"/>
</dbReference>
<organism evidence="5 6">
    <name type="scientific">Variovorax guangxiensis</name>
    <dbReference type="NCBI Taxonomy" id="1775474"/>
    <lineage>
        <taxon>Bacteria</taxon>
        <taxon>Pseudomonadati</taxon>
        <taxon>Pseudomonadota</taxon>
        <taxon>Betaproteobacteria</taxon>
        <taxon>Burkholderiales</taxon>
        <taxon>Comamonadaceae</taxon>
        <taxon>Variovorax</taxon>
    </lineage>
</organism>
<dbReference type="GO" id="GO:0043709">
    <property type="term" value="P:cell adhesion involved in single-species biofilm formation"/>
    <property type="evidence" value="ECO:0007669"/>
    <property type="project" value="TreeGrafter"/>
</dbReference>
<evidence type="ECO:0000256" key="3">
    <source>
        <dbReference type="SAM" id="Phobius"/>
    </source>
</evidence>
<feature type="domain" description="GGDEF" evidence="4">
    <location>
        <begin position="216"/>
        <end position="343"/>
    </location>
</feature>
<feature type="transmembrane region" description="Helical" evidence="3">
    <location>
        <begin position="49"/>
        <end position="67"/>
    </location>
</feature>
<dbReference type="SUPFAM" id="SSF55073">
    <property type="entry name" value="Nucleotide cyclase"/>
    <property type="match status" value="1"/>
</dbReference>
<evidence type="ECO:0000313" key="6">
    <source>
        <dbReference type="Proteomes" id="UP000524450"/>
    </source>
</evidence>
<comment type="caution">
    <text evidence="5">The sequence shown here is derived from an EMBL/GenBank/DDBJ whole genome shotgun (WGS) entry which is preliminary data.</text>
</comment>
<feature type="transmembrane region" description="Helical" evidence="3">
    <location>
        <begin position="20"/>
        <end position="43"/>
    </location>
</feature>
<dbReference type="EC" id="2.7.7.65" evidence="1"/>
<dbReference type="InterPro" id="IPR050469">
    <property type="entry name" value="Diguanylate_Cyclase"/>
</dbReference>
<dbReference type="Pfam" id="PF00990">
    <property type="entry name" value="GGDEF"/>
    <property type="match status" value="1"/>
</dbReference>